<gene>
    <name evidence="2" type="ORF">PGT21_026521</name>
</gene>
<dbReference type="AlphaFoldDB" id="A0A5B0QJV3"/>
<accession>A0A5B0QJV3</accession>
<reference evidence="2 3" key="1">
    <citation type="submission" date="2019-05" db="EMBL/GenBank/DDBJ databases">
        <title>Emergence of the Ug99 lineage of the wheat stem rust pathogen through somatic hybridization.</title>
        <authorList>
            <person name="Li F."/>
            <person name="Upadhyaya N.M."/>
            <person name="Sperschneider J."/>
            <person name="Matny O."/>
            <person name="Nguyen-Phuc H."/>
            <person name="Mago R."/>
            <person name="Raley C."/>
            <person name="Miller M.E."/>
            <person name="Silverstein K.A.T."/>
            <person name="Henningsen E."/>
            <person name="Hirsch C.D."/>
            <person name="Visser B."/>
            <person name="Pretorius Z.A."/>
            <person name="Steffenson B.J."/>
            <person name="Schwessinger B."/>
            <person name="Dodds P.N."/>
            <person name="Figueroa M."/>
        </authorList>
    </citation>
    <scope>NUCLEOTIDE SEQUENCE [LARGE SCALE GENOMIC DNA]</scope>
    <source>
        <strain evidence="2">21-0</strain>
    </source>
</reference>
<name>A0A5B0QJV3_PUCGR</name>
<organism evidence="2 3">
    <name type="scientific">Puccinia graminis f. sp. tritici</name>
    <dbReference type="NCBI Taxonomy" id="56615"/>
    <lineage>
        <taxon>Eukaryota</taxon>
        <taxon>Fungi</taxon>
        <taxon>Dikarya</taxon>
        <taxon>Basidiomycota</taxon>
        <taxon>Pucciniomycotina</taxon>
        <taxon>Pucciniomycetes</taxon>
        <taxon>Pucciniales</taxon>
        <taxon>Pucciniaceae</taxon>
        <taxon>Puccinia</taxon>
    </lineage>
</organism>
<sequence length="63" mass="6929">MYVKQAGPSTLRSEKSTQAAVIHSLEPPAPKRINDDHANRLAVSDCIWNPGDAVHTIINLDKH</sequence>
<dbReference type="Proteomes" id="UP000324748">
    <property type="component" value="Unassembled WGS sequence"/>
</dbReference>
<feature type="compositionally biased region" description="Polar residues" evidence="1">
    <location>
        <begin position="7"/>
        <end position="19"/>
    </location>
</feature>
<evidence type="ECO:0000313" key="2">
    <source>
        <dbReference type="EMBL" id="KAA1113254.1"/>
    </source>
</evidence>
<evidence type="ECO:0000313" key="3">
    <source>
        <dbReference type="Proteomes" id="UP000324748"/>
    </source>
</evidence>
<keyword evidence="3" id="KW-1185">Reference proteome</keyword>
<protein>
    <submittedName>
        <fullName evidence="2">Uncharacterized protein</fullName>
    </submittedName>
</protein>
<feature type="region of interest" description="Disordered" evidence="1">
    <location>
        <begin position="1"/>
        <end position="33"/>
    </location>
</feature>
<evidence type="ECO:0000256" key="1">
    <source>
        <dbReference type="SAM" id="MobiDB-lite"/>
    </source>
</evidence>
<comment type="caution">
    <text evidence="2">The sequence shown here is derived from an EMBL/GenBank/DDBJ whole genome shotgun (WGS) entry which is preliminary data.</text>
</comment>
<dbReference type="EMBL" id="VSWC01000015">
    <property type="protein sequence ID" value="KAA1113254.1"/>
    <property type="molecule type" value="Genomic_DNA"/>
</dbReference>
<proteinExistence type="predicted"/>